<evidence type="ECO:0000256" key="8">
    <source>
        <dbReference type="SAM" id="MobiDB-lite"/>
    </source>
</evidence>
<dbReference type="EC" id="2.1.1.85" evidence="7"/>
<dbReference type="HOGENOM" id="CLU_480967_0_0_1"/>
<dbReference type="Pfam" id="PF00856">
    <property type="entry name" value="SET"/>
    <property type="match status" value="1"/>
</dbReference>
<dbReference type="EMBL" id="AAFI02000005">
    <property type="protein sequence ID" value="EAL72234.1"/>
    <property type="molecule type" value="Genomic_DNA"/>
</dbReference>
<dbReference type="FunFam" id="3.90.1410.10:FF:000037">
    <property type="entry name" value="SET (Trithorax/polycomb) domain containing"/>
    <property type="match status" value="1"/>
</dbReference>
<comment type="caution">
    <text evidence="10">The sequence shown here is derived from an EMBL/GenBank/DDBJ whole genome shotgun (WGS) entry which is preliminary data.</text>
</comment>
<dbReference type="SUPFAM" id="SSF82199">
    <property type="entry name" value="SET domain"/>
    <property type="match status" value="1"/>
</dbReference>
<feature type="domain" description="SET" evidence="9">
    <location>
        <begin position="87"/>
        <end position="308"/>
    </location>
</feature>
<keyword evidence="11" id="KW-1185">Reference proteome</keyword>
<dbReference type="Gene3D" id="3.90.1420.10">
    <property type="entry name" value="Rubisco LSMT, substrate-binding domain"/>
    <property type="match status" value="1"/>
</dbReference>
<organism evidence="10 11">
    <name type="scientific">Dictyostelium discoideum</name>
    <name type="common">Social amoeba</name>
    <dbReference type="NCBI Taxonomy" id="44689"/>
    <lineage>
        <taxon>Eukaryota</taxon>
        <taxon>Amoebozoa</taxon>
        <taxon>Evosea</taxon>
        <taxon>Eumycetozoa</taxon>
        <taxon>Dictyostelia</taxon>
        <taxon>Dictyosteliales</taxon>
        <taxon>Dictyosteliaceae</taxon>
        <taxon>Dictyostelium</taxon>
    </lineage>
</organism>
<feature type="region of interest" description="Disordered" evidence="8">
    <location>
        <begin position="509"/>
        <end position="567"/>
    </location>
</feature>
<dbReference type="PANTHER" id="PTHR13271">
    <property type="entry name" value="UNCHARACTERIZED PUTATIVE METHYLTRANSFERASE"/>
    <property type="match status" value="1"/>
</dbReference>
<dbReference type="Gene3D" id="3.90.1410.10">
    <property type="entry name" value="set domain protein methyltransferase, domain 1"/>
    <property type="match status" value="1"/>
</dbReference>
<dbReference type="KEGG" id="ddi:DDB_G0269768"/>
<evidence type="ECO:0000256" key="5">
    <source>
        <dbReference type="ARBA" id="ARBA00022691"/>
    </source>
</evidence>
<dbReference type="RefSeq" id="XP_646263.1">
    <property type="nucleotide sequence ID" value="XM_641171.1"/>
</dbReference>
<dbReference type="GO" id="GO:0003713">
    <property type="term" value="F:transcription coactivator activity"/>
    <property type="evidence" value="ECO:0000318"/>
    <property type="project" value="GO_Central"/>
</dbReference>
<comment type="catalytic activity">
    <reaction evidence="7">
        <text>L-histidyl-[protein] + S-adenosyl-L-methionine = N(tele)-methyl-L-histidyl-[protein] + S-adenosyl-L-homocysteine + H(+)</text>
        <dbReference type="Rhea" id="RHEA:19369"/>
        <dbReference type="Rhea" id="RHEA-COMP:9745"/>
        <dbReference type="Rhea" id="RHEA-COMP:11600"/>
        <dbReference type="ChEBI" id="CHEBI:15378"/>
        <dbReference type="ChEBI" id="CHEBI:16367"/>
        <dbReference type="ChEBI" id="CHEBI:29979"/>
        <dbReference type="ChEBI" id="CHEBI:57856"/>
        <dbReference type="ChEBI" id="CHEBI:59789"/>
        <dbReference type="EC" id="2.1.1.85"/>
    </reaction>
</comment>
<dbReference type="Reactome" id="R-DDI-3214841">
    <property type="pathway name" value="PKMTs methylate histone lysines"/>
</dbReference>
<dbReference type="Pfam" id="PF09273">
    <property type="entry name" value="Rubis-subs-bind"/>
    <property type="match status" value="1"/>
</dbReference>
<feature type="compositionally biased region" description="Basic residues" evidence="8">
    <location>
        <begin position="550"/>
        <end position="560"/>
    </location>
</feature>
<dbReference type="GO" id="GO:0046975">
    <property type="term" value="F:histone H3K36 methyltransferase activity"/>
    <property type="evidence" value="ECO:0000318"/>
    <property type="project" value="GO_Central"/>
</dbReference>
<sequence length="567" mass="64307">MIKALAAVKKQIEEINEYEKRIGPDCNLSQFQVTLENFNKLRQAQNAVILAKQSKANSGKIVEPTEAQLVANFIEWLKGKGFDESKCKVKIDRNTSEGTGLVATQDIKEGEDFVEIPSNLFITTAVAFQGLGKPPILENDRLIQSIPGILLSIFLVKELSNPTSEWGPYIKLLPKQYNTVYYWGLKEFTQFRGSPNLEYAMRYVRGAMRQYCYLYSMIDRTQSNIMPISSFTWDAFVWAISTVQSRQNPVYAGNGNGSIMALIPFWDFCNHSSTGSKITSFYHMDSNCMTSGAIKDFKKGEQVYMFYGPRDNTQLLMHAGFATKTNLHDSYPFELHLLEGNHEIRHDKVHLLEERGIRDGVVVNLNQNPTSNELPLELIPFYRIYALSEQETRAIAPPQVPGEHNHHHGHQLELKPLAFKIITQENEEKAYSNLVQALKGKLASYPTTLEEDEQELKKNPPANQRFILYTKINEKKILDRNIKYLESLIKKGVMNVTFKLPELVEHTEHANHDHEHGDNCNHEDHGSHGHSHGGDDSHGHSHGGNDNHNHSHGGHGHSHQHGANCNH</sequence>
<dbReference type="GO" id="GO:0032259">
    <property type="term" value="P:methylation"/>
    <property type="evidence" value="ECO:0007669"/>
    <property type="project" value="UniProtKB-KW"/>
</dbReference>
<dbReference type="InterPro" id="IPR044428">
    <property type="entry name" value="SETD3_SET"/>
</dbReference>
<dbReference type="GO" id="GO:0005737">
    <property type="term" value="C:cytoplasm"/>
    <property type="evidence" value="ECO:0007669"/>
    <property type="project" value="UniProtKB-SubCell"/>
</dbReference>
<dbReference type="PANTHER" id="PTHR13271:SF47">
    <property type="entry name" value="ACTIN-HISTIDINE N-METHYLTRANSFERASE"/>
    <property type="match status" value="1"/>
</dbReference>
<dbReference type="SUPFAM" id="SSF81822">
    <property type="entry name" value="RuBisCo LSMT C-terminal, substrate-binding domain"/>
    <property type="match status" value="1"/>
</dbReference>
<evidence type="ECO:0000256" key="6">
    <source>
        <dbReference type="ARBA" id="ARBA00023203"/>
    </source>
</evidence>
<keyword evidence="3 7" id="KW-0489">Methyltransferase</keyword>
<dbReference type="InterPro" id="IPR001214">
    <property type="entry name" value="SET_dom"/>
</dbReference>
<dbReference type="GO" id="GO:0018064">
    <property type="term" value="F:protein-L-histidine N-tele-methyltransferase activity"/>
    <property type="evidence" value="ECO:0007669"/>
    <property type="project" value="UniProtKB-EC"/>
</dbReference>
<dbReference type="GO" id="GO:0045944">
    <property type="term" value="P:positive regulation of transcription by RNA polymerase II"/>
    <property type="evidence" value="ECO:0000318"/>
    <property type="project" value="GO_Central"/>
</dbReference>
<dbReference type="dictyBase" id="DDB_G0269768">
    <property type="gene designation" value="cnrI"/>
</dbReference>
<dbReference type="FunFam" id="3.90.1420.10:FF:000024">
    <property type="entry name" value="Putative countin receptor Cnr9"/>
    <property type="match status" value="1"/>
</dbReference>
<evidence type="ECO:0000256" key="2">
    <source>
        <dbReference type="ARBA" id="ARBA00022490"/>
    </source>
</evidence>
<evidence type="ECO:0000256" key="4">
    <source>
        <dbReference type="ARBA" id="ARBA00022679"/>
    </source>
</evidence>
<dbReference type="InParanoid" id="Q55D68"/>
<dbReference type="AlphaFoldDB" id="Q55D68"/>
<dbReference type="GO" id="GO:0042800">
    <property type="term" value="F:histone H3K4 methyltransferase activity"/>
    <property type="evidence" value="ECO:0000318"/>
    <property type="project" value="GO_Central"/>
</dbReference>
<dbReference type="OMA" id="MVPVFDM"/>
<dbReference type="GO" id="GO:0003779">
    <property type="term" value="F:actin binding"/>
    <property type="evidence" value="ECO:0007669"/>
    <property type="project" value="UniProtKB-KW"/>
</dbReference>
<accession>Q55D68</accession>
<gene>
    <name evidence="10" type="primary">cnrI</name>
    <name evidence="10" type="ORF">DDB_G0269768</name>
</gene>
<dbReference type="InterPro" id="IPR036464">
    <property type="entry name" value="Rubisco_LSMT_subst-bd_sf"/>
</dbReference>
<evidence type="ECO:0000256" key="7">
    <source>
        <dbReference type="PROSITE-ProRule" id="PRU00898"/>
    </source>
</evidence>
<keyword evidence="6" id="KW-0009">Actin-binding</keyword>
<dbReference type="PROSITE" id="PS50280">
    <property type="entry name" value="SET"/>
    <property type="match status" value="1"/>
</dbReference>
<evidence type="ECO:0000259" key="9">
    <source>
        <dbReference type="PROSITE" id="PS50280"/>
    </source>
</evidence>
<dbReference type="CDD" id="cd19176">
    <property type="entry name" value="SET_SETD3"/>
    <property type="match status" value="1"/>
</dbReference>
<evidence type="ECO:0000313" key="10">
    <source>
        <dbReference type="EMBL" id="EAL72234.1"/>
    </source>
</evidence>
<comment type="subcellular location">
    <subcellularLocation>
        <location evidence="1">Cytoplasm</location>
    </subcellularLocation>
</comment>
<keyword evidence="5 7" id="KW-0949">S-adenosyl-L-methionine</keyword>
<dbReference type="SMR" id="Q55D68"/>
<dbReference type="InterPro" id="IPR025785">
    <property type="entry name" value="SETD3"/>
</dbReference>
<dbReference type="PaxDb" id="44689-DDB0229864"/>
<protein>
    <recommendedName>
        <fullName evidence="7">protein-histidine N-methyltransferase</fullName>
        <ecNumber evidence="7">2.1.1.85</ecNumber>
    </recommendedName>
</protein>
<dbReference type="InterPro" id="IPR015353">
    <property type="entry name" value="Rubisco_LSMT_subst-bd"/>
</dbReference>
<dbReference type="InterPro" id="IPR046341">
    <property type="entry name" value="SET_dom_sf"/>
</dbReference>
<dbReference type="GeneID" id="8617219"/>
<feature type="compositionally biased region" description="Basic and acidic residues" evidence="8">
    <location>
        <begin position="509"/>
        <end position="549"/>
    </location>
</feature>
<reference evidence="10 11" key="1">
    <citation type="journal article" date="2005" name="Nature">
        <title>The genome of the social amoeba Dictyostelium discoideum.</title>
        <authorList>
            <consortium name="The Dictyostelium discoideum Sequencing Consortium"/>
            <person name="Eichinger L."/>
            <person name="Pachebat J.A."/>
            <person name="Glockner G."/>
            <person name="Rajandream M.A."/>
            <person name="Sucgang R."/>
            <person name="Berriman M."/>
            <person name="Song J."/>
            <person name="Olsen R."/>
            <person name="Szafranski K."/>
            <person name="Xu Q."/>
            <person name="Tunggal B."/>
            <person name="Kummerfeld S."/>
            <person name="Madera M."/>
            <person name="Konfortov B.A."/>
            <person name="Rivero F."/>
            <person name="Bankier A.T."/>
            <person name="Lehmann R."/>
            <person name="Hamlin N."/>
            <person name="Davies R."/>
            <person name="Gaudet P."/>
            <person name="Fey P."/>
            <person name="Pilcher K."/>
            <person name="Chen G."/>
            <person name="Saunders D."/>
            <person name="Sodergren E."/>
            <person name="Davis P."/>
            <person name="Kerhornou A."/>
            <person name="Nie X."/>
            <person name="Hall N."/>
            <person name="Anjard C."/>
            <person name="Hemphill L."/>
            <person name="Bason N."/>
            <person name="Farbrother P."/>
            <person name="Desany B."/>
            <person name="Just E."/>
            <person name="Morio T."/>
            <person name="Rost R."/>
            <person name="Churcher C."/>
            <person name="Cooper J."/>
            <person name="Haydock S."/>
            <person name="van Driessche N."/>
            <person name="Cronin A."/>
            <person name="Goodhead I."/>
            <person name="Muzny D."/>
            <person name="Mourier T."/>
            <person name="Pain A."/>
            <person name="Lu M."/>
            <person name="Harper D."/>
            <person name="Lindsay R."/>
            <person name="Hauser H."/>
            <person name="James K."/>
            <person name="Quiles M."/>
            <person name="Madan Babu M."/>
            <person name="Saito T."/>
            <person name="Buchrieser C."/>
            <person name="Wardroper A."/>
            <person name="Felder M."/>
            <person name="Thangavelu M."/>
            <person name="Johnson D."/>
            <person name="Knights A."/>
            <person name="Loulseged H."/>
            <person name="Mungall K."/>
            <person name="Oliver K."/>
            <person name="Price C."/>
            <person name="Quail M.A."/>
            <person name="Urushihara H."/>
            <person name="Hernandez J."/>
            <person name="Rabbinowitsch E."/>
            <person name="Steffen D."/>
            <person name="Sanders M."/>
            <person name="Ma J."/>
            <person name="Kohara Y."/>
            <person name="Sharp S."/>
            <person name="Simmonds M."/>
            <person name="Spiegler S."/>
            <person name="Tivey A."/>
            <person name="Sugano S."/>
            <person name="White B."/>
            <person name="Walker D."/>
            <person name="Woodward J."/>
            <person name="Winckler T."/>
            <person name="Tanaka Y."/>
            <person name="Shaulsky G."/>
            <person name="Schleicher M."/>
            <person name="Weinstock G."/>
            <person name="Rosenthal A."/>
            <person name="Cox E.C."/>
            <person name="Chisholm R.L."/>
            <person name="Gibbs R."/>
            <person name="Loomis W.F."/>
            <person name="Platzer M."/>
            <person name="Kay R.R."/>
            <person name="Williams J."/>
            <person name="Dear P.H."/>
            <person name="Noegel A.A."/>
            <person name="Barrell B."/>
            <person name="Kuspa A."/>
        </authorList>
    </citation>
    <scope>NUCLEOTIDE SEQUENCE [LARGE SCALE GENOMIC DNA]</scope>
    <source>
        <strain evidence="10 11">AX4</strain>
    </source>
</reference>
<dbReference type="VEuPathDB" id="AmoebaDB:DDB_G0269768"/>
<dbReference type="FunCoup" id="Q55D68">
    <property type="interactions" value="4"/>
</dbReference>
<evidence type="ECO:0000256" key="1">
    <source>
        <dbReference type="ARBA" id="ARBA00004496"/>
    </source>
</evidence>
<evidence type="ECO:0000313" key="11">
    <source>
        <dbReference type="Proteomes" id="UP000002195"/>
    </source>
</evidence>
<dbReference type="PROSITE" id="PS51565">
    <property type="entry name" value="SAM_MT85_SETD3"/>
    <property type="match status" value="1"/>
</dbReference>
<name>Q55D68_DICDI</name>
<dbReference type="InterPro" id="IPR050600">
    <property type="entry name" value="SETD3_SETD6_MTase"/>
</dbReference>
<keyword evidence="4 7" id="KW-0808">Transferase</keyword>
<dbReference type="eggNOG" id="KOG1337">
    <property type="taxonomic scope" value="Eukaryota"/>
</dbReference>
<dbReference type="PhylomeDB" id="Q55D68"/>
<keyword evidence="2" id="KW-0963">Cytoplasm</keyword>
<evidence type="ECO:0000256" key="3">
    <source>
        <dbReference type="ARBA" id="ARBA00022603"/>
    </source>
</evidence>
<dbReference type="Proteomes" id="UP000002195">
    <property type="component" value="Unassembled WGS sequence"/>
</dbReference>
<proteinExistence type="inferred from homology"/>
<comment type="similarity">
    <text evidence="7">Belongs to the class V-like SAM-binding methyltransferase superfamily. SETD3 actin-histidine methyltransferase family.</text>
</comment>